<sequence length="196" mass="22052">MQTTTLSFSNLHQHGELFANLLRARKQSFIVQNNWDLPEDEGMEFDQYDTPQSRWVAIHERGQVMAGVRLTPTTARCGIYSYMIRDAQLGILGGTIPTDLLYDEAPVASHVWESSRVFVSHAVPTETRRKVQLALIGEMTRAARDLGATRLIGIITTQWPIWAKRLHLDIQGIGRPLDFEDGQSQAVSISLATKLH</sequence>
<keyword evidence="9" id="KW-1185">Reference proteome</keyword>
<dbReference type="PANTHER" id="PTHR39322:SF1">
    <property type="entry name" value="ISOVALERYL-HOMOSERINE LACTONE SYNTHASE"/>
    <property type="match status" value="1"/>
</dbReference>
<evidence type="ECO:0000256" key="3">
    <source>
        <dbReference type="ARBA" id="ARBA00022679"/>
    </source>
</evidence>
<dbReference type="SUPFAM" id="SSF55729">
    <property type="entry name" value="Acyl-CoA N-acyltransferases (Nat)"/>
    <property type="match status" value="1"/>
</dbReference>
<keyword evidence="5 7" id="KW-0071">Autoinducer synthesis</keyword>
<accession>A0A344PJ34</accession>
<dbReference type="InterPro" id="IPR001690">
    <property type="entry name" value="Autoind_synthase"/>
</dbReference>
<proteinExistence type="inferred from homology"/>
<keyword evidence="2 7" id="KW-0673">Quorum sensing</keyword>
<evidence type="ECO:0000256" key="7">
    <source>
        <dbReference type="PROSITE-ProRule" id="PRU00533"/>
    </source>
</evidence>
<evidence type="ECO:0000256" key="4">
    <source>
        <dbReference type="ARBA" id="ARBA00022691"/>
    </source>
</evidence>
<dbReference type="PROSITE" id="PS00949">
    <property type="entry name" value="AUTOINDUCER_SYNTH_1"/>
    <property type="match status" value="1"/>
</dbReference>
<evidence type="ECO:0000313" key="9">
    <source>
        <dbReference type="Proteomes" id="UP000252023"/>
    </source>
</evidence>
<dbReference type="InterPro" id="IPR018311">
    <property type="entry name" value="Autoind_synth_CS"/>
</dbReference>
<dbReference type="Gene3D" id="3.40.630.30">
    <property type="match status" value="1"/>
</dbReference>
<dbReference type="PROSITE" id="PS51187">
    <property type="entry name" value="AUTOINDUCER_SYNTH_2"/>
    <property type="match status" value="1"/>
</dbReference>
<dbReference type="OrthoDB" id="6169313at2"/>
<keyword evidence="4" id="KW-0949">S-adenosyl-L-methionine</keyword>
<dbReference type="EMBL" id="CP030918">
    <property type="protein sequence ID" value="AXC49389.1"/>
    <property type="molecule type" value="Genomic_DNA"/>
</dbReference>
<dbReference type="Pfam" id="PF00765">
    <property type="entry name" value="Autoind_synth"/>
    <property type="match status" value="1"/>
</dbReference>
<reference evidence="9" key="1">
    <citation type="submission" date="2018-07" db="EMBL/GenBank/DDBJ databases">
        <title>Genome sequencing of Paracoccus sp. SC2-6.</title>
        <authorList>
            <person name="Heo J."/>
            <person name="Kim S.-J."/>
            <person name="Kwon S.-W."/>
        </authorList>
    </citation>
    <scope>NUCLEOTIDE SEQUENCE [LARGE SCALE GENOMIC DNA]</scope>
    <source>
        <strain evidence="9">SC2-6</strain>
    </source>
</reference>
<gene>
    <name evidence="8" type="ORF">DRW48_06500</name>
</gene>
<dbReference type="KEGG" id="pars:DRW48_06500"/>
<dbReference type="GO" id="GO:0007165">
    <property type="term" value="P:signal transduction"/>
    <property type="evidence" value="ECO:0007669"/>
    <property type="project" value="TreeGrafter"/>
</dbReference>
<name>A0A344PJ34_9RHOB</name>
<dbReference type="InterPro" id="IPR016181">
    <property type="entry name" value="Acyl_CoA_acyltransferase"/>
</dbReference>
<dbReference type="GO" id="GO:0061579">
    <property type="term" value="F:N-acyl homoserine lactone synthase activity"/>
    <property type="evidence" value="ECO:0007669"/>
    <property type="project" value="UniProtKB-EC"/>
</dbReference>
<evidence type="ECO:0000256" key="5">
    <source>
        <dbReference type="ARBA" id="ARBA00022929"/>
    </source>
</evidence>
<dbReference type="AlphaFoldDB" id="A0A344PJ34"/>
<dbReference type="RefSeq" id="WP_114075706.1">
    <property type="nucleotide sequence ID" value="NZ_CP030918.1"/>
</dbReference>
<protein>
    <recommendedName>
        <fullName evidence="1">acyl-homoserine-lactone synthase</fullName>
        <ecNumber evidence="1">2.3.1.184</ecNumber>
    </recommendedName>
</protein>
<dbReference type="PANTHER" id="PTHR39322">
    <property type="entry name" value="ACYL-HOMOSERINE-LACTONE SYNTHASE"/>
    <property type="match status" value="1"/>
</dbReference>
<evidence type="ECO:0000256" key="6">
    <source>
        <dbReference type="ARBA" id="ARBA00048576"/>
    </source>
</evidence>
<dbReference type="Proteomes" id="UP000252023">
    <property type="component" value="Chromosome"/>
</dbReference>
<evidence type="ECO:0000256" key="1">
    <source>
        <dbReference type="ARBA" id="ARBA00012340"/>
    </source>
</evidence>
<comment type="catalytic activity">
    <reaction evidence="6">
        <text>a fatty acyl-[ACP] + S-adenosyl-L-methionine = an N-acyl-L-homoserine lactone + S-methyl-5'-thioadenosine + holo-[ACP] + H(+)</text>
        <dbReference type="Rhea" id="RHEA:10096"/>
        <dbReference type="Rhea" id="RHEA-COMP:9685"/>
        <dbReference type="Rhea" id="RHEA-COMP:14125"/>
        <dbReference type="ChEBI" id="CHEBI:15378"/>
        <dbReference type="ChEBI" id="CHEBI:17509"/>
        <dbReference type="ChEBI" id="CHEBI:55474"/>
        <dbReference type="ChEBI" id="CHEBI:59789"/>
        <dbReference type="ChEBI" id="CHEBI:64479"/>
        <dbReference type="ChEBI" id="CHEBI:138651"/>
        <dbReference type="EC" id="2.3.1.184"/>
    </reaction>
</comment>
<organism evidence="8 9">
    <name type="scientific">Paracoccus suum</name>
    <dbReference type="NCBI Taxonomy" id="2259340"/>
    <lineage>
        <taxon>Bacteria</taxon>
        <taxon>Pseudomonadati</taxon>
        <taxon>Pseudomonadota</taxon>
        <taxon>Alphaproteobacteria</taxon>
        <taxon>Rhodobacterales</taxon>
        <taxon>Paracoccaceae</taxon>
        <taxon>Paracoccus</taxon>
    </lineage>
</organism>
<comment type="similarity">
    <text evidence="7">Belongs to the autoinducer synthase family.</text>
</comment>
<dbReference type="EC" id="2.3.1.184" evidence="1"/>
<keyword evidence="3" id="KW-0808">Transferase</keyword>
<evidence type="ECO:0000256" key="2">
    <source>
        <dbReference type="ARBA" id="ARBA00022654"/>
    </source>
</evidence>
<dbReference type="GO" id="GO:0009372">
    <property type="term" value="P:quorum sensing"/>
    <property type="evidence" value="ECO:0007669"/>
    <property type="project" value="UniProtKB-UniRule"/>
</dbReference>
<evidence type="ECO:0000313" key="8">
    <source>
        <dbReference type="EMBL" id="AXC49389.1"/>
    </source>
</evidence>